<keyword evidence="2" id="KW-0695">RNA-directed DNA polymerase</keyword>
<protein>
    <submittedName>
        <fullName evidence="2">RNA-directed DNA polymerase, eukaryota, reverse transcriptase zinc-binding domain protein</fullName>
    </submittedName>
</protein>
<evidence type="ECO:0000313" key="2">
    <source>
        <dbReference type="EMBL" id="GFB04149.1"/>
    </source>
</evidence>
<evidence type="ECO:0000259" key="1">
    <source>
        <dbReference type="Pfam" id="PF00078"/>
    </source>
</evidence>
<comment type="caution">
    <text evidence="2">The sequence shown here is derived from an EMBL/GenBank/DDBJ whole genome shotgun (WGS) entry which is preliminary data.</text>
</comment>
<dbReference type="EMBL" id="BKCJ010539437">
    <property type="protein sequence ID" value="GFB04149.1"/>
    <property type="molecule type" value="Genomic_DNA"/>
</dbReference>
<accession>A0A699KSX3</accession>
<proteinExistence type="predicted"/>
<dbReference type="PANTHER" id="PTHR46890:SF50">
    <property type="entry name" value="RNA-DIRECTED DNA POLYMERASE, EUKARYOTA, REVERSE TRANSCRIPTASE ZINC-BINDING DOMAIN PROTEIN-RELATED"/>
    <property type="match status" value="1"/>
</dbReference>
<dbReference type="AlphaFoldDB" id="A0A699KSX3"/>
<reference evidence="2" key="1">
    <citation type="journal article" date="2019" name="Sci. Rep.">
        <title>Draft genome of Tanacetum cinerariifolium, the natural source of mosquito coil.</title>
        <authorList>
            <person name="Yamashiro T."/>
            <person name="Shiraishi A."/>
            <person name="Satake H."/>
            <person name="Nakayama K."/>
        </authorList>
    </citation>
    <scope>NUCLEOTIDE SEQUENCE</scope>
</reference>
<dbReference type="Pfam" id="PF00078">
    <property type="entry name" value="RVT_1"/>
    <property type="match status" value="1"/>
</dbReference>
<name>A0A699KSX3_TANCI</name>
<dbReference type="GO" id="GO:0003964">
    <property type="term" value="F:RNA-directed DNA polymerase activity"/>
    <property type="evidence" value="ECO:0007669"/>
    <property type="project" value="UniProtKB-KW"/>
</dbReference>
<dbReference type="PANTHER" id="PTHR46890">
    <property type="entry name" value="NON-LTR RETROLELEMENT REVERSE TRANSCRIPTASE-LIKE PROTEIN-RELATED"/>
    <property type="match status" value="1"/>
</dbReference>
<organism evidence="2">
    <name type="scientific">Tanacetum cinerariifolium</name>
    <name type="common">Dalmatian daisy</name>
    <name type="synonym">Chrysanthemum cinerariifolium</name>
    <dbReference type="NCBI Taxonomy" id="118510"/>
    <lineage>
        <taxon>Eukaryota</taxon>
        <taxon>Viridiplantae</taxon>
        <taxon>Streptophyta</taxon>
        <taxon>Embryophyta</taxon>
        <taxon>Tracheophyta</taxon>
        <taxon>Spermatophyta</taxon>
        <taxon>Magnoliopsida</taxon>
        <taxon>eudicotyledons</taxon>
        <taxon>Gunneridae</taxon>
        <taxon>Pentapetalae</taxon>
        <taxon>asterids</taxon>
        <taxon>campanulids</taxon>
        <taxon>Asterales</taxon>
        <taxon>Asteraceae</taxon>
        <taxon>Asteroideae</taxon>
        <taxon>Anthemideae</taxon>
        <taxon>Anthemidinae</taxon>
        <taxon>Tanacetum</taxon>
    </lineage>
</organism>
<sequence>MINGVWVENLEKVKREFYEHFSKRFCCPDPSYVRLQMSFPNTLSMDQQRDIECEVSNAEIKKAVWDCGMDKAPGPDDFSFGFYRRFWYLVEKDVCDAVSDIVSEVQSAFIAKRQILDGPFILNEVLHWCKVKKKQALIFKACLKTLRGFIFINGSPTKEFQFGKGLKQRDPLAPFLFILIMESLHLSFYRVVEAGMFQGLQLGGDVTLSCMFYADDAVFVGQWSEGNINSLVHVLDCFKLASGLKINMKKSKIMGMHVKSDKVNTAATKLRCLILKVPFTYLGVLNVLELIRSHFFNGHDYNSKKASWVKWKSVLTSKERGGLGVSSLYALNRGLLFKPGKRSCWLNIIHEVKILSDKGIDLMKSMSIKLGDGVNTKFWEDGWSVGGKLKYKFPRLYALEECKCISVALKLGQLNLAGSFRRTPRGGVEQHQFVEMSELVKSISLVPRSDRLRWDLDSSGDFTVASVAAQI</sequence>
<feature type="domain" description="Reverse transcriptase" evidence="1">
    <location>
        <begin position="131"/>
        <end position="284"/>
    </location>
</feature>
<dbReference type="InterPro" id="IPR000477">
    <property type="entry name" value="RT_dom"/>
</dbReference>
<keyword evidence="2" id="KW-0548">Nucleotidyltransferase</keyword>
<dbReference type="InterPro" id="IPR052343">
    <property type="entry name" value="Retrotransposon-Effector_Assoc"/>
</dbReference>
<keyword evidence="2" id="KW-0808">Transferase</keyword>
<gene>
    <name evidence="2" type="ORF">Tci_676120</name>
</gene>